<dbReference type="PANTHER" id="PTHR47262:SF1">
    <property type="entry name" value="OS02G0132600 PROTEIN"/>
    <property type="match status" value="1"/>
</dbReference>
<dbReference type="PANTHER" id="PTHR47262">
    <property type="entry name" value="OS02G0132600 PROTEIN"/>
    <property type="match status" value="1"/>
</dbReference>
<comment type="caution">
    <text evidence="3">The sequence shown here is derived from an EMBL/GenBank/DDBJ whole genome shotgun (WGS) entry which is preliminary data.</text>
</comment>
<dbReference type="Pfam" id="PF13041">
    <property type="entry name" value="PPR_2"/>
    <property type="match status" value="1"/>
</dbReference>
<name>A0AAP0NCE4_LIQFO</name>
<dbReference type="Pfam" id="PF01535">
    <property type="entry name" value="PPR"/>
    <property type="match status" value="3"/>
</dbReference>
<dbReference type="Gene3D" id="1.25.40.10">
    <property type="entry name" value="Tetratricopeptide repeat domain"/>
    <property type="match status" value="2"/>
</dbReference>
<evidence type="ECO:0000256" key="2">
    <source>
        <dbReference type="PROSITE-ProRule" id="PRU00708"/>
    </source>
</evidence>
<reference evidence="3 4" key="1">
    <citation type="journal article" date="2024" name="Plant J.">
        <title>Genome sequences and population genomics reveal climatic adaptation and genomic divergence between two closely related sweetgum species.</title>
        <authorList>
            <person name="Xu W.Q."/>
            <person name="Ren C.Q."/>
            <person name="Zhang X.Y."/>
            <person name="Comes H.P."/>
            <person name="Liu X.H."/>
            <person name="Li Y.G."/>
            <person name="Kettle C.J."/>
            <person name="Jalonen R."/>
            <person name="Gaisberger H."/>
            <person name="Ma Y.Z."/>
            <person name="Qiu Y.X."/>
        </authorList>
    </citation>
    <scope>NUCLEOTIDE SEQUENCE [LARGE SCALE GENOMIC DNA]</scope>
    <source>
        <strain evidence="3">Hangzhou</strain>
    </source>
</reference>
<evidence type="ECO:0000313" key="3">
    <source>
        <dbReference type="EMBL" id="KAK9269666.1"/>
    </source>
</evidence>
<dbReference type="PROSITE" id="PS51375">
    <property type="entry name" value="PPR"/>
    <property type="match status" value="1"/>
</dbReference>
<dbReference type="EMBL" id="JBBPBK010000015">
    <property type="protein sequence ID" value="KAK9269666.1"/>
    <property type="molecule type" value="Genomic_DNA"/>
</dbReference>
<keyword evidence="1" id="KW-0677">Repeat</keyword>
<evidence type="ECO:0000313" key="4">
    <source>
        <dbReference type="Proteomes" id="UP001415857"/>
    </source>
</evidence>
<sequence length="378" mass="42945">MCEAGMTLPIETFHTILRASEEGCEFNLVHRIYSLICRHNLKPNNETFRIMINLSVRMKDFDGAYGMLKDLEKMNLMPTANIYNAIMAGYFREKNIKGALMVLKQMELADVKPDSQTFSYLIGNCESEEDIDKHYEELKCAGVQVTKHIFMALINAYTTCGQFEKAKQVVLDKECQLRIQMKLKVRLSRLLPHTGQMSDALEIYEEIKQAGCNLEPKAIISLIVSFAVDLLKQLKDKFWDDELAVEALCDEVFSHIAETEPTDLQIGLDFLRAMKEVLGIQPSRKSLDFLLGACVNAKDCLTSQLVWKEYQATGLPYNVLSFLRSLLASGDHKSAANMLKKIPKDDPHVCCVIKAYQMTYVKSTSVKGKNKKKKKMKN</sequence>
<feature type="repeat" description="PPR" evidence="2">
    <location>
        <begin position="79"/>
        <end position="113"/>
    </location>
</feature>
<dbReference type="InterPro" id="IPR011990">
    <property type="entry name" value="TPR-like_helical_dom_sf"/>
</dbReference>
<dbReference type="NCBIfam" id="TIGR00756">
    <property type="entry name" value="PPR"/>
    <property type="match status" value="1"/>
</dbReference>
<keyword evidence="4" id="KW-1185">Reference proteome</keyword>
<evidence type="ECO:0008006" key="5">
    <source>
        <dbReference type="Google" id="ProtNLM"/>
    </source>
</evidence>
<evidence type="ECO:0000256" key="1">
    <source>
        <dbReference type="ARBA" id="ARBA00022737"/>
    </source>
</evidence>
<accession>A0AAP0NCE4</accession>
<dbReference type="AlphaFoldDB" id="A0AAP0NCE4"/>
<proteinExistence type="predicted"/>
<dbReference type="InterPro" id="IPR002885">
    <property type="entry name" value="PPR_rpt"/>
</dbReference>
<dbReference type="Proteomes" id="UP001415857">
    <property type="component" value="Unassembled WGS sequence"/>
</dbReference>
<gene>
    <name evidence="3" type="ORF">L1049_001444</name>
</gene>
<organism evidence="3 4">
    <name type="scientific">Liquidambar formosana</name>
    <name type="common">Formosan gum</name>
    <dbReference type="NCBI Taxonomy" id="63359"/>
    <lineage>
        <taxon>Eukaryota</taxon>
        <taxon>Viridiplantae</taxon>
        <taxon>Streptophyta</taxon>
        <taxon>Embryophyta</taxon>
        <taxon>Tracheophyta</taxon>
        <taxon>Spermatophyta</taxon>
        <taxon>Magnoliopsida</taxon>
        <taxon>eudicotyledons</taxon>
        <taxon>Gunneridae</taxon>
        <taxon>Pentapetalae</taxon>
        <taxon>Saxifragales</taxon>
        <taxon>Altingiaceae</taxon>
        <taxon>Liquidambar</taxon>
    </lineage>
</organism>
<protein>
    <recommendedName>
        <fullName evidence="5">Pentatricopeptide repeat-containing protein</fullName>
    </recommendedName>
</protein>